<comment type="caution">
    <text evidence="10">The sequence shown here is derived from an EMBL/GenBank/DDBJ whole genome shotgun (WGS) entry which is preliminary data.</text>
</comment>
<dbReference type="CDD" id="cd06225">
    <property type="entry name" value="HAMP"/>
    <property type="match status" value="1"/>
</dbReference>
<accession>A0A841HQC3</accession>
<organism evidence="10 11">
    <name type="scientific">Povalibacter uvarum</name>
    <dbReference type="NCBI Taxonomy" id="732238"/>
    <lineage>
        <taxon>Bacteria</taxon>
        <taxon>Pseudomonadati</taxon>
        <taxon>Pseudomonadota</taxon>
        <taxon>Gammaproteobacteria</taxon>
        <taxon>Steroidobacterales</taxon>
        <taxon>Steroidobacteraceae</taxon>
        <taxon>Povalibacter</taxon>
    </lineage>
</organism>
<keyword evidence="7" id="KW-1133">Transmembrane helix</keyword>
<dbReference type="PANTHER" id="PTHR43531:SF7">
    <property type="entry name" value="AEROTAXIS RECEPTOR"/>
    <property type="match status" value="1"/>
</dbReference>
<evidence type="ECO:0000256" key="7">
    <source>
        <dbReference type="SAM" id="Phobius"/>
    </source>
</evidence>
<feature type="coiled-coil region" evidence="5">
    <location>
        <begin position="353"/>
        <end position="387"/>
    </location>
</feature>
<dbReference type="Gene3D" id="1.10.287.950">
    <property type="entry name" value="Methyl-accepting chemotaxis protein"/>
    <property type="match status" value="1"/>
</dbReference>
<keyword evidence="7" id="KW-0812">Transmembrane</keyword>
<keyword evidence="7" id="KW-0472">Membrane</keyword>
<dbReference type="PANTHER" id="PTHR43531">
    <property type="entry name" value="PROTEIN ICFG"/>
    <property type="match status" value="1"/>
</dbReference>
<evidence type="ECO:0000313" key="11">
    <source>
        <dbReference type="Proteomes" id="UP000588068"/>
    </source>
</evidence>
<proteinExistence type="inferred from homology"/>
<evidence type="ECO:0000259" key="9">
    <source>
        <dbReference type="PROSITE" id="PS50885"/>
    </source>
</evidence>
<dbReference type="SUPFAM" id="SSF58104">
    <property type="entry name" value="Methyl-accepting chemotaxis protein (MCP) signaling domain"/>
    <property type="match status" value="1"/>
</dbReference>
<feature type="region of interest" description="Disordered" evidence="6">
    <location>
        <begin position="610"/>
        <end position="633"/>
    </location>
</feature>
<dbReference type="CDD" id="cd11386">
    <property type="entry name" value="MCP_signal"/>
    <property type="match status" value="1"/>
</dbReference>
<comment type="subcellular location">
    <subcellularLocation>
        <location evidence="1">Membrane</location>
    </subcellularLocation>
</comment>
<dbReference type="Pfam" id="PF00015">
    <property type="entry name" value="MCPsignal"/>
    <property type="match status" value="1"/>
</dbReference>
<dbReference type="FunFam" id="1.10.287.950:FF:000001">
    <property type="entry name" value="Methyl-accepting chemotaxis sensory transducer"/>
    <property type="match status" value="1"/>
</dbReference>
<dbReference type="GO" id="GO:0004888">
    <property type="term" value="F:transmembrane signaling receptor activity"/>
    <property type="evidence" value="ECO:0007669"/>
    <property type="project" value="TreeGrafter"/>
</dbReference>
<sequence>MSSVFEAAIRPGIGMMQNLRLPAKFALISLAFMVPLGIAIYGVVGYSSSNIAFAEAEQLGSAWIAPLNNVLESQLQSQRADAEIAALGDLNRTQARALEIDTALDQVRSASAQDAPAATVLLYSVVSDNSKLTLDPDLDSYYAMALTMDYAPKLAVAAAQLDTLTAAVRTAGTVTAEDRANAQFIIARVSTYYDSLTTAIRRAVGANPSLSSKLDTSGVDRAWREFRTNAETLRQSTDLAAAASVRADAGRALIVETLAASQDTASVLDELLAKRIDGFKSHRNNLLFISLVSLVIVAYLITSFYVSNLRGFGALLLRMRKLASGDLTTNYSARGADEIAMLIEAFDVSRRELQSLIVRIREATQTIDDAGQQIAQANDELAQRESSQSAAVRETADSAQQVATVVQRNLDSALNANRLVDDARGTVSRGNEVVSQVVATMNTITGSSRKIGDIIGVIDDIAFQTNLLALNAAVEAARAGEQGRGFAVVASEVRNLAQRSASAADEIKKLIGTSIEDVEKGASLVSSAGTAMSDILKSVTRVSEIMNEIARASRSQSEDIGTLNKAIERIDGDTQQNAARVEQTAAVAGSLRDQVQNLMDAVSNFSIGAETQRRSASQPSAQAGATQSLRSAA</sequence>
<dbReference type="RefSeq" id="WP_184334475.1">
    <property type="nucleotide sequence ID" value="NZ_JACHHZ010000005.1"/>
</dbReference>
<evidence type="ECO:0000256" key="5">
    <source>
        <dbReference type="SAM" id="Coils"/>
    </source>
</evidence>
<dbReference type="PROSITE" id="PS50885">
    <property type="entry name" value="HAMP"/>
    <property type="match status" value="1"/>
</dbReference>
<dbReference type="GO" id="GO:0005886">
    <property type="term" value="C:plasma membrane"/>
    <property type="evidence" value="ECO:0007669"/>
    <property type="project" value="TreeGrafter"/>
</dbReference>
<dbReference type="SMART" id="SM00283">
    <property type="entry name" value="MA"/>
    <property type="match status" value="1"/>
</dbReference>
<protein>
    <submittedName>
        <fullName evidence="10">Methyl-accepting chemotaxis protein</fullName>
    </submittedName>
</protein>
<feature type="domain" description="Methyl-accepting transducer" evidence="8">
    <location>
        <begin position="363"/>
        <end position="592"/>
    </location>
</feature>
<dbReference type="InterPro" id="IPR004089">
    <property type="entry name" value="MCPsignal_dom"/>
</dbReference>
<evidence type="ECO:0000256" key="4">
    <source>
        <dbReference type="PROSITE-ProRule" id="PRU00284"/>
    </source>
</evidence>
<dbReference type="Pfam" id="PF00672">
    <property type="entry name" value="HAMP"/>
    <property type="match status" value="1"/>
</dbReference>
<evidence type="ECO:0000313" key="10">
    <source>
        <dbReference type="EMBL" id="MBB6095066.1"/>
    </source>
</evidence>
<gene>
    <name evidence="10" type="ORF">HNQ60_003956</name>
</gene>
<keyword evidence="11" id="KW-1185">Reference proteome</keyword>
<comment type="similarity">
    <text evidence="3">Belongs to the methyl-accepting chemotaxis (MCP) protein family.</text>
</comment>
<evidence type="ECO:0000256" key="6">
    <source>
        <dbReference type="SAM" id="MobiDB-lite"/>
    </source>
</evidence>
<feature type="domain" description="HAMP" evidence="9">
    <location>
        <begin position="314"/>
        <end position="358"/>
    </location>
</feature>
<reference evidence="10 11" key="1">
    <citation type="submission" date="2020-08" db="EMBL/GenBank/DDBJ databases">
        <title>Genomic Encyclopedia of Type Strains, Phase IV (KMG-IV): sequencing the most valuable type-strain genomes for metagenomic binning, comparative biology and taxonomic classification.</title>
        <authorList>
            <person name="Goeker M."/>
        </authorList>
    </citation>
    <scope>NUCLEOTIDE SEQUENCE [LARGE SCALE GENOMIC DNA]</scope>
    <source>
        <strain evidence="10 11">DSM 26723</strain>
    </source>
</reference>
<dbReference type="GO" id="GO:0007165">
    <property type="term" value="P:signal transduction"/>
    <property type="evidence" value="ECO:0007669"/>
    <property type="project" value="UniProtKB-KW"/>
</dbReference>
<dbReference type="Proteomes" id="UP000588068">
    <property type="component" value="Unassembled WGS sequence"/>
</dbReference>
<evidence type="ECO:0000256" key="1">
    <source>
        <dbReference type="ARBA" id="ARBA00004370"/>
    </source>
</evidence>
<dbReference type="InterPro" id="IPR003660">
    <property type="entry name" value="HAMP_dom"/>
</dbReference>
<dbReference type="InterPro" id="IPR051310">
    <property type="entry name" value="MCP_chemotaxis"/>
</dbReference>
<evidence type="ECO:0000256" key="2">
    <source>
        <dbReference type="ARBA" id="ARBA00023224"/>
    </source>
</evidence>
<dbReference type="PROSITE" id="PS50111">
    <property type="entry name" value="CHEMOTAXIS_TRANSDUC_2"/>
    <property type="match status" value="1"/>
</dbReference>
<feature type="transmembrane region" description="Helical" evidence="7">
    <location>
        <begin position="25"/>
        <end position="44"/>
    </location>
</feature>
<keyword evidence="5" id="KW-0175">Coiled coil</keyword>
<evidence type="ECO:0000256" key="3">
    <source>
        <dbReference type="ARBA" id="ARBA00029447"/>
    </source>
</evidence>
<keyword evidence="2 4" id="KW-0807">Transducer</keyword>
<name>A0A841HQC3_9GAMM</name>
<evidence type="ECO:0000259" key="8">
    <source>
        <dbReference type="PROSITE" id="PS50111"/>
    </source>
</evidence>
<dbReference type="GO" id="GO:0006935">
    <property type="term" value="P:chemotaxis"/>
    <property type="evidence" value="ECO:0007669"/>
    <property type="project" value="TreeGrafter"/>
</dbReference>
<dbReference type="AlphaFoldDB" id="A0A841HQC3"/>
<dbReference type="EMBL" id="JACHHZ010000005">
    <property type="protein sequence ID" value="MBB6095066.1"/>
    <property type="molecule type" value="Genomic_DNA"/>
</dbReference>
<feature type="transmembrane region" description="Helical" evidence="7">
    <location>
        <begin position="285"/>
        <end position="306"/>
    </location>
</feature>
<feature type="compositionally biased region" description="Polar residues" evidence="6">
    <location>
        <begin position="614"/>
        <end position="633"/>
    </location>
</feature>